<evidence type="ECO:0000313" key="2">
    <source>
        <dbReference type="Proteomes" id="UP000006247"/>
    </source>
</evidence>
<reference evidence="1 2" key="1">
    <citation type="submission" date="2009-01" db="EMBL/GenBank/DDBJ databases">
        <authorList>
            <person name="Fulton L."/>
            <person name="Clifton S."/>
            <person name="Chinwalla A.T."/>
            <person name="Mitreva M."/>
            <person name="Sodergren E."/>
            <person name="Weinstock G."/>
            <person name="Clifton S."/>
            <person name="Dooling D.J."/>
            <person name="Fulton B."/>
            <person name="Minx P."/>
            <person name="Pepin K.H."/>
            <person name="Johnson M."/>
            <person name="Bhonagiri V."/>
            <person name="Nash W.E."/>
            <person name="Mardis E.R."/>
            <person name="Wilson R.K."/>
        </authorList>
    </citation>
    <scope>NUCLEOTIDE SEQUENCE [LARGE SCALE GENOMIC DNA]</scope>
    <source>
        <strain evidence="1 2">ATCC 33806</strain>
    </source>
</reference>
<protein>
    <submittedName>
        <fullName evidence="1">Uncharacterized protein</fullName>
    </submittedName>
</protein>
<name>C0E4R8_9CORY</name>
<accession>C0E4R8</accession>
<dbReference type="Proteomes" id="UP000006247">
    <property type="component" value="Unassembled WGS sequence"/>
</dbReference>
<proteinExistence type="predicted"/>
<organism evidence="1 2">
    <name type="scientific">Corynebacterium matruchotii ATCC 33806</name>
    <dbReference type="NCBI Taxonomy" id="566549"/>
    <lineage>
        <taxon>Bacteria</taxon>
        <taxon>Bacillati</taxon>
        <taxon>Actinomycetota</taxon>
        <taxon>Actinomycetes</taxon>
        <taxon>Mycobacteriales</taxon>
        <taxon>Corynebacteriaceae</taxon>
        <taxon>Corynebacterium</taxon>
    </lineage>
</organism>
<dbReference type="EMBL" id="ACEB01000028">
    <property type="protein sequence ID" value="EEG26456.1"/>
    <property type="molecule type" value="Genomic_DNA"/>
</dbReference>
<sequence length="311" mass="33944">MGFLVVGGQNRGDCSPISRPTYHLALGEFTMTTTFRTRSRRHHDTYSPTHSTSLACPTPLDASSPLLGPAALPELRLRLLVASPAIPVRRTNDGFYAAPAEVALSGNLRAGFCCGNYALSHEFLGGLGLGIRDAWNRAAANMLDAESDHQGVAVQTRPLSCLTGRHLPGIQIRFAHSSPTAWLAHPQLFATLFHHLSRILGEEACFYAPSDGLLIAAGLSADRIGVESWLVEELQPRLACRIYYRRGFPTTRGGSGGLPHEGLLSSDYLAELRDRRRAHRRTRWDVYAGDGTCGEYVTQADYDGQDHQHAA</sequence>
<comment type="caution">
    <text evidence="1">The sequence shown here is derived from an EMBL/GenBank/DDBJ whole genome shotgun (WGS) entry which is preliminary data.</text>
</comment>
<gene>
    <name evidence="1" type="ORF">CORMATOL_01993</name>
</gene>
<evidence type="ECO:0000313" key="1">
    <source>
        <dbReference type="EMBL" id="EEG26456.1"/>
    </source>
</evidence>
<dbReference type="AlphaFoldDB" id="C0E4R8"/>
<dbReference type="HOGENOM" id="CLU_893459_0_0_11"/>